<dbReference type="InterPro" id="IPR020061">
    <property type="entry name" value="Glu_tRNA_lig_a-bdl"/>
</dbReference>
<dbReference type="RefSeq" id="WP_265383770.1">
    <property type="nucleotide sequence ID" value="NZ_CP110615.1"/>
</dbReference>
<dbReference type="HAMAP" id="MF_00022">
    <property type="entry name" value="Glu_tRNA_synth_type1"/>
    <property type="match status" value="1"/>
</dbReference>
<keyword evidence="13" id="KW-1185">Reference proteome</keyword>
<dbReference type="SUPFAM" id="SSF48163">
    <property type="entry name" value="An anticodon-binding domain of class I aminoacyl-tRNA synthetases"/>
    <property type="match status" value="1"/>
</dbReference>
<dbReference type="InterPro" id="IPR008925">
    <property type="entry name" value="aa_tRNA-synth_I_cd-bd_sf"/>
</dbReference>
<feature type="compositionally biased region" description="Basic and acidic residues" evidence="9">
    <location>
        <begin position="118"/>
        <end position="143"/>
    </location>
</feature>
<dbReference type="Pfam" id="PF19269">
    <property type="entry name" value="Anticodon_2"/>
    <property type="match status" value="1"/>
</dbReference>
<evidence type="ECO:0000256" key="4">
    <source>
        <dbReference type="ARBA" id="ARBA00022741"/>
    </source>
</evidence>
<evidence type="ECO:0000259" key="10">
    <source>
        <dbReference type="Pfam" id="PF00749"/>
    </source>
</evidence>
<name>A0ABY6P202_9NOCA</name>
<evidence type="ECO:0000256" key="2">
    <source>
        <dbReference type="ARBA" id="ARBA00022490"/>
    </source>
</evidence>
<dbReference type="Proteomes" id="UP001164965">
    <property type="component" value="Chromosome"/>
</dbReference>
<dbReference type="Gene3D" id="1.10.8.70">
    <property type="entry name" value="Glutamate-tRNA synthetase, class I, anticodon-binding domain 1"/>
    <property type="match status" value="1"/>
</dbReference>
<dbReference type="InterPro" id="IPR020752">
    <property type="entry name" value="Glu-tRNA-synth_I_codon-bd_sub1"/>
</dbReference>
<dbReference type="Gene3D" id="1.10.10.350">
    <property type="match status" value="1"/>
</dbReference>
<evidence type="ECO:0000313" key="13">
    <source>
        <dbReference type="Proteomes" id="UP001164965"/>
    </source>
</evidence>
<dbReference type="PRINTS" id="PR00987">
    <property type="entry name" value="TRNASYNTHGLU"/>
</dbReference>
<evidence type="ECO:0000259" key="11">
    <source>
        <dbReference type="Pfam" id="PF19269"/>
    </source>
</evidence>
<organism evidence="12 13">
    <name type="scientific">Rhodococcus antarcticus</name>
    <dbReference type="NCBI Taxonomy" id="2987751"/>
    <lineage>
        <taxon>Bacteria</taxon>
        <taxon>Bacillati</taxon>
        <taxon>Actinomycetota</taxon>
        <taxon>Actinomycetes</taxon>
        <taxon>Mycobacteriales</taxon>
        <taxon>Nocardiaceae</taxon>
        <taxon>Rhodococcus</taxon>
    </lineage>
</organism>
<keyword evidence="3 8" id="KW-0436">Ligase</keyword>
<dbReference type="InterPro" id="IPR033910">
    <property type="entry name" value="GluRS_core"/>
</dbReference>
<feature type="binding site" evidence="8">
    <location>
        <position position="261"/>
    </location>
    <ligand>
        <name>ATP</name>
        <dbReference type="ChEBI" id="CHEBI:30616"/>
    </ligand>
</feature>
<dbReference type="PANTHER" id="PTHR43311">
    <property type="entry name" value="GLUTAMATE--TRNA LIGASE"/>
    <property type="match status" value="1"/>
</dbReference>
<keyword evidence="5 8" id="KW-0067">ATP-binding</keyword>
<evidence type="ECO:0000256" key="3">
    <source>
        <dbReference type="ARBA" id="ARBA00022598"/>
    </source>
</evidence>
<dbReference type="GO" id="GO:0004818">
    <property type="term" value="F:glutamate-tRNA ligase activity"/>
    <property type="evidence" value="ECO:0007669"/>
    <property type="project" value="UniProtKB-EC"/>
</dbReference>
<evidence type="ECO:0000256" key="9">
    <source>
        <dbReference type="SAM" id="MobiDB-lite"/>
    </source>
</evidence>
<keyword evidence="7 8" id="KW-0030">Aminoacyl-tRNA synthetase</keyword>
<sequence>MSAPASCVRVRFCPSPTGTPHVGLVRTALFNWAFARHHGGTFVFRIEDTDAARDTEESYAALLDALRWLGLDWDEGPEVGGPHEPYRQSLRRPQHLDVVRRLVEAGEAYESFSTPEEVEARHRAAGRDPKLGYDNHDRTLTEDEKQAFRDAGRRPVLRLRMPEHDLTWTDLVRGETTFRAGTVPDFALTRGTGEPLYTLVNPVDDALMGITHVLRGEDLLSSTPRQLALYEALVRIGVAQRIPEFGHLPFVTGEGNKKLSKRDPEADLFRHRDRGFVPEGLLNYLALLGWSLAADRDVFSLQEMVAAFDVADVVSNPARFDQKKADAINAEHVRLLEPADFAARLQAHLVEHGQAPADVDPELFAAAAALVQERIVVLSDAGPLLHFLFVDDLVVEEAARVKVLTEDARAPLQAAAAALEAIGEWTPFAIEEALRAALVDGLGLKPRKAFAPVRVAVTGSTVSPPLYESMELLGRARTLARLRAAIEQLDAADAAPEP</sequence>
<evidence type="ECO:0000256" key="1">
    <source>
        <dbReference type="ARBA" id="ARBA00007894"/>
    </source>
</evidence>
<comment type="caution">
    <text evidence="8">Lacks conserved residue(s) required for the propagation of feature annotation.</text>
</comment>
<evidence type="ECO:0000256" key="7">
    <source>
        <dbReference type="ARBA" id="ARBA00023146"/>
    </source>
</evidence>
<comment type="subunit">
    <text evidence="8">Monomer.</text>
</comment>
<protein>
    <recommendedName>
        <fullName evidence="8">Glutamate--tRNA ligase</fullName>
        <ecNumber evidence="8">6.1.1.17</ecNumber>
    </recommendedName>
    <alternativeName>
        <fullName evidence="8">Glutamyl-tRNA synthetase</fullName>
        <shortName evidence="8">GluRS</shortName>
    </alternativeName>
</protein>
<feature type="short sequence motif" description="'KMSKS' region" evidence="8">
    <location>
        <begin position="258"/>
        <end position="262"/>
    </location>
</feature>
<dbReference type="SUPFAM" id="SSF52374">
    <property type="entry name" value="Nucleotidylyl transferase"/>
    <property type="match status" value="1"/>
</dbReference>
<evidence type="ECO:0000256" key="8">
    <source>
        <dbReference type="HAMAP-Rule" id="MF_00022"/>
    </source>
</evidence>
<dbReference type="NCBIfam" id="TIGR00464">
    <property type="entry name" value="gltX_bact"/>
    <property type="match status" value="1"/>
</dbReference>
<dbReference type="InterPro" id="IPR020058">
    <property type="entry name" value="Glu/Gln-tRNA-synth_Ib_cat-dom"/>
</dbReference>
<comment type="catalytic activity">
    <reaction evidence="8">
        <text>tRNA(Glu) + L-glutamate + ATP = L-glutamyl-tRNA(Glu) + AMP + diphosphate</text>
        <dbReference type="Rhea" id="RHEA:23540"/>
        <dbReference type="Rhea" id="RHEA-COMP:9663"/>
        <dbReference type="Rhea" id="RHEA-COMP:9680"/>
        <dbReference type="ChEBI" id="CHEBI:29985"/>
        <dbReference type="ChEBI" id="CHEBI:30616"/>
        <dbReference type="ChEBI" id="CHEBI:33019"/>
        <dbReference type="ChEBI" id="CHEBI:78442"/>
        <dbReference type="ChEBI" id="CHEBI:78520"/>
        <dbReference type="ChEBI" id="CHEBI:456215"/>
        <dbReference type="EC" id="6.1.1.17"/>
    </reaction>
</comment>
<dbReference type="InterPro" id="IPR049940">
    <property type="entry name" value="GluQ/Sye"/>
</dbReference>
<evidence type="ECO:0000313" key="12">
    <source>
        <dbReference type="EMBL" id="UZJ25666.1"/>
    </source>
</evidence>
<evidence type="ECO:0000256" key="5">
    <source>
        <dbReference type="ARBA" id="ARBA00022840"/>
    </source>
</evidence>
<dbReference type="InterPro" id="IPR000924">
    <property type="entry name" value="Glu/Gln-tRNA-synth"/>
</dbReference>
<comment type="subcellular location">
    <subcellularLocation>
        <location evidence="8">Cytoplasm</location>
    </subcellularLocation>
</comment>
<dbReference type="InterPro" id="IPR004527">
    <property type="entry name" value="Glu-tRNA-ligase_bac/mito"/>
</dbReference>
<feature type="short sequence motif" description="'HIGH' region" evidence="8">
    <location>
        <begin position="14"/>
        <end position="24"/>
    </location>
</feature>
<dbReference type="Gene3D" id="3.90.800.10">
    <property type="entry name" value="Glutamyl-tRNA Synthetase, Domain 3"/>
    <property type="match status" value="1"/>
</dbReference>
<dbReference type="EC" id="6.1.1.17" evidence="8"/>
<accession>A0ABY6P202</accession>
<comment type="function">
    <text evidence="8">Catalyzes the attachment of glutamate to tRNA(Glu) in a two-step reaction: glutamate is first activated by ATP to form Glu-AMP and then transferred to the acceptor end of tRNA(Glu).</text>
</comment>
<dbReference type="InterPro" id="IPR020751">
    <property type="entry name" value="aa-tRNA-synth_I_codon-bd_sub2"/>
</dbReference>
<dbReference type="InterPro" id="IPR014729">
    <property type="entry name" value="Rossmann-like_a/b/a_fold"/>
</dbReference>
<dbReference type="InterPro" id="IPR045462">
    <property type="entry name" value="aa-tRNA-synth_I_cd-bd"/>
</dbReference>
<feature type="region of interest" description="Disordered" evidence="9">
    <location>
        <begin position="113"/>
        <end position="143"/>
    </location>
</feature>
<dbReference type="PANTHER" id="PTHR43311:SF2">
    <property type="entry name" value="GLUTAMATE--TRNA LIGASE, MITOCHONDRIAL-RELATED"/>
    <property type="match status" value="1"/>
</dbReference>
<evidence type="ECO:0000256" key="6">
    <source>
        <dbReference type="ARBA" id="ARBA00022917"/>
    </source>
</evidence>
<keyword evidence="4 8" id="KW-0547">Nucleotide-binding</keyword>
<keyword evidence="2 8" id="KW-0963">Cytoplasm</keyword>
<feature type="domain" description="Aminoacyl-tRNA synthetase class I anticodon-binding" evidence="11">
    <location>
        <begin position="341"/>
        <end position="486"/>
    </location>
</feature>
<keyword evidence="6 8" id="KW-0648">Protein biosynthesis</keyword>
<comment type="similarity">
    <text evidence="1 8">Belongs to the class-I aminoacyl-tRNA synthetase family. Glutamate--tRNA ligase type 1 subfamily.</text>
</comment>
<feature type="domain" description="Glutamyl/glutaminyl-tRNA synthetase class Ib catalytic" evidence="10">
    <location>
        <begin position="8"/>
        <end position="324"/>
    </location>
</feature>
<proteinExistence type="inferred from homology"/>
<dbReference type="Pfam" id="PF00749">
    <property type="entry name" value="tRNA-synt_1c"/>
    <property type="match status" value="1"/>
</dbReference>
<dbReference type="Gene3D" id="3.40.50.620">
    <property type="entry name" value="HUPs"/>
    <property type="match status" value="1"/>
</dbReference>
<reference evidence="12" key="1">
    <citation type="submission" date="2022-10" db="EMBL/GenBank/DDBJ databases">
        <title>Rhodococcus sp.75.</title>
        <authorList>
            <person name="Sun M."/>
        </authorList>
    </citation>
    <scope>NUCLEOTIDE SEQUENCE</scope>
    <source>
        <strain evidence="12">75</strain>
    </source>
</reference>
<dbReference type="CDD" id="cd00808">
    <property type="entry name" value="GluRS_core"/>
    <property type="match status" value="1"/>
</dbReference>
<dbReference type="EMBL" id="CP110615">
    <property type="protein sequence ID" value="UZJ25666.1"/>
    <property type="molecule type" value="Genomic_DNA"/>
</dbReference>
<dbReference type="Gene3D" id="1.10.1160.10">
    <property type="entry name" value="Glutamyl-trna Synthetase, Domain 2"/>
    <property type="match status" value="1"/>
</dbReference>
<gene>
    <name evidence="8 12" type="primary">gltX</name>
    <name evidence="12" type="ORF">RHODO2019_04220</name>
</gene>